<dbReference type="Proteomes" id="UP000292580">
    <property type="component" value="Unassembled WGS sequence"/>
</dbReference>
<dbReference type="Pfam" id="PF08489">
    <property type="entry name" value="TiaS_FLD"/>
    <property type="match status" value="1"/>
</dbReference>
<dbReference type="Gene3D" id="3.30.70.2200">
    <property type="match status" value="1"/>
</dbReference>
<evidence type="ECO:0000256" key="1">
    <source>
        <dbReference type="ARBA" id="ARBA00022490"/>
    </source>
</evidence>
<dbReference type="Gene3D" id="3.90.600.20">
    <property type="match status" value="1"/>
</dbReference>
<feature type="region of interest" description="Disordered" evidence="7">
    <location>
        <begin position="392"/>
        <end position="424"/>
    </location>
</feature>
<protein>
    <recommendedName>
        <fullName evidence="6">tRNA(Ile2) 2-agmatinylcytidine synthetase TiaS</fullName>
        <shortName evidence="6">tRNA(Ile2)-agm2C synthetase</shortName>
        <ecNumber evidence="6">6.3.4.22</ecNumber>
    </recommendedName>
    <alternativeName>
        <fullName evidence="6">tRNA(Ile2) agmatidine synthetase</fullName>
    </alternativeName>
</protein>
<evidence type="ECO:0000256" key="4">
    <source>
        <dbReference type="ARBA" id="ARBA00022741"/>
    </source>
</evidence>
<dbReference type="PANTHER" id="PTHR40705:SF1">
    <property type="entry name" value="TRNA(ILE2) 2-AGMATINYLCYTIDINE SYNTHETASE TIAS"/>
    <property type="match status" value="1"/>
</dbReference>
<evidence type="ECO:0000313" key="11">
    <source>
        <dbReference type="EMBL" id="TAJ45362.1"/>
    </source>
</evidence>
<evidence type="ECO:0000259" key="9">
    <source>
        <dbReference type="Pfam" id="PF22641"/>
    </source>
</evidence>
<feature type="domain" description="TiaS C-terminal zinc ribbon" evidence="10">
    <location>
        <begin position="341"/>
        <end position="380"/>
    </location>
</feature>
<evidence type="ECO:0000256" key="3">
    <source>
        <dbReference type="ARBA" id="ARBA00022694"/>
    </source>
</evidence>
<dbReference type="GO" id="GO:0005737">
    <property type="term" value="C:cytoplasm"/>
    <property type="evidence" value="ECO:0007669"/>
    <property type="project" value="UniProtKB-SubCell"/>
</dbReference>
<keyword evidence="5 6" id="KW-0067">ATP-binding</keyword>
<dbReference type="Pfam" id="PF23783">
    <property type="entry name" value="Zn_ribbon_TiaS"/>
    <property type="match status" value="1"/>
</dbReference>
<evidence type="ECO:0000256" key="5">
    <source>
        <dbReference type="ARBA" id="ARBA00022840"/>
    </source>
</evidence>
<proteinExistence type="inferred from homology"/>
<comment type="catalytic activity">
    <reaction evidence="6">
        <text>cytidine(34) in tRNA(Ile2) + agmatine + ATP + H2O = 2-agmatinylcytidine(34) in tRNA(Ile2) + AMP + 2 phosphate + 2 H(+)</text>
        <dbReference type="Rhea" id="RHEA:43608"/>
        <dbReference type="Rhea" id="RHEA-COMP:10625"/>
        <dbReference type="Rhea" id="RHEA-COMP:10626"/>
        <dbReference type="ChEBI" id="CHEBI:15377"/>
        <dbReference type="ChEBI" id="CHEBI:15378"/>
        <dbReference type="ChEBI" id="CHEBI:30616"/>
        <dbReference type="ChEBI" id="CHEBI:43474"/>
        <dbReference type="ChEBI" id="CHEBI:58145"/>
        <dbReference type="ChEBI" id="CHEBI:82748"/>
        <dbReference type="ChEBI" id="CHEBI:83545"/>
        <dbReference type="ChEBI" id="CHEBI:456215"/>
        <dbReference type="EC" id="6.3.4.22"/>
    </reaction>
</comment>
<organism evidence="11 12">
    <name type="scientific">Methanofollis fontis</name>
    <dbReference type="NCBI Taxonomy" id="2052832"/>
    <lineage>
        <taxon>Archaea</taxon>
        <taxon>Methanobacteriati</taxon>
        <taxon>Methanobacteriota</taxon>
        <taxon>Stenosarchaea group</taxon>
        <taxon>Methanomicrobia</taxon>
        <taxon>Methanomicrobiales</taxon>
        <taxon>Methanomicrobiaceae</taxon>
        <taxon>Methanofollis</taxon>
    </lineage>
</organism>
<dbReference type="InterPro" id="IPR053870">
    <property type="entry name" value="TiaS-like_TCKD"/>
</dbReference>
<evidence type="ECO:0000313" key="12">
    <source>
        <dbReference type="Proteomes" id="UP000292580"/>
    </source>
</evidence>
<keyword evidence="4 6" id="KW-0547">Nucleotide-binding</keyword>
<dbReference type="EC" id="6.3.4.22" evidence="6"/>
<feature type="domain" description="TiaS FLD" evidence="8">
    <location>
        <begin position="132"/>
        <end position="244"/>
    </location>
</feature>
<keyword evidence="3 6" id="KW-0819">tRNA processing</keyword>
<comment type="similarity">
    <text evidence="6">Belongs to the TiaS family.</text>
</comment>
<reference evidence="11 12" key="1">
    <citation type="submission" date="2017-11" db="EMBL/GenBank/DDBJ databases">
        <title>Isolation and Characterization of Methanofollis Species from Methane Seep Offshore SW Taiwan.</title>
        <authorList>
            <person name="Teng N.-H."/>
            <person name="Lai M.-C."/>
            <person name="Chen S.-C."/>
        </authorList>
    </citation>
    <scope>NUCLEOTIDE SEQUENCE [LARGE SCALE GENOMIC DNA]</scope>
    <source>
        <strain evidence="11 12">FWC-SCC2</strain>
    </source>
</reference>
<feature type="domain" description="TiaS-like TCKD" evidence="9">
    <location>
        <begin position="63"/>
        <end position="123"/>
    </location>
</feature>
<dbReference type="EMBL" id="PGCL01000001">
    <property type="protein sequence ID" value="TAJ45362.1"/>
    <property type="molecule type" value="Genomic_DNA"/>
</dbReference>
<evidence type="ECO:0000259" key="10">
    <source>
        <dbReference type="Pfam" id="PF23783"/>
    </source>
</evidence>
<keyword evidence="2 6" id="KW-0436">Ligase</keyword>
<keyword evidence="12" id="KW-1185">Reference proteome</keyword>
<accession>A0A483CYN9</accession>
<dbReference type="Gene3D" id="2.40.50.1010">
    <property type="match status" value="1"/>
</dbReference>
<dbReference type="Pfam" id="PF22641">
    <property type="entry name" value="TiaS_TCKD"/>
    <property type="match status" value="2"/>
</dbReference>
<name>A0A483CYN9_9EURY</name>
<dbReference type="GO" id="GO:0002101">
    <property type="term" value="P:tRNA wobble cytosine modification"/>
    <property type="evidence" value="ECO:0007669"/>
    <property type="project" value="UniProtKB-UniRule"/>
</dbReference>
<dbReference type="CDD" id="cd04482">
    <property type="entry name" value="RPA2_OBF_like"/>
    <property type="match status" value="1"/>
</dbReference>
<keyword evidence="1 6" id="KW-0963">Cytoplasm</keyword>
<comment type="subcellular location">
    <subcellularLocation>
        <location evidence="6">Cytoplasm</location>
    </subcellularLocation>
</comment>
<dbReference type="InterPro" id="IPR024913">
    <property type="entry name" value="tRNA_Ile2__agm2C_synt"/>
</dbReference>
<dbReference type="GO" id="GO:0005524">
    <property type="term" value="F:ATP binding"/>
    <property type="evidence" value="ECO:0007669"/>
    <property type="project" value="UniProtKB-KW"/>
</dbReference>
<dbReference type="RefSeq" id="WP_130645709.1">
    <property type="nucleotide sequence ID" value="NZ_PGCL01000001.1"/>
</dbReference>
<comment type="function">
    <text evidence="6">ATP-dependent agmatine transferase that catalyzes the formation of 2-agmatinylcytidine (agm2C) at the wobble position (C34) of tRNA(Ile2), converting the codon specificity from AUG to AUA.</text>
</comment>
<evidence type="ECO:0000256" key="6">
    <source>
        <dbReference type="HAMAP-Rule" id="MF_01892"/>
    </source>
</evidence>
<dbReference type="OrthoDB" id="39189at2157"/>
<dbReference type="HAMAP" id="MF_01892">
    <property type="entry name" value="tRNA_Ile2_agm2C_synt"/>
    <property type="match status" value="1"/>
</dbReference>
<feature type="domain" description="TiaS-like TCKD" evidence="9">
    <location>
        <begin position="2"/>
        <end position="62"/>
    </location>
</feature>
<dbReference type="GO" id="GO:0016879">
    <property type="term" value="F:ligase activity, forming carbon-nitrogen bonds"/>
    <property type="evidence" value="ECO:0007669"/>
    <property type="project" value="UniProtKB-UniRule"/>
</dbReference>
<dbReference type="PANTHER" id="PTHR40705">
    <property type="entry name" value="TRNA(ILE2) 2-AGMATINYLCYTIDINE SYNTHETASE TIAS"/>
    <property type="match status" value="1"/>
</dbReference>
<dbReference type="InterPro" id="IPR013696">
    <property type="entry name" value="TiaS_FLD"/>
</dbReference>
<comment type="caution">
    <text evidence="11">The sequence shown here is derived from an EMBL/GenBank/DDBJ whole genome shotgun (WGS) entry which is preliminary data.</text>
</comment>
<gene>
    <name evidence="6" type="primary">tiaS</name>
    <name evidence="11" type="ORF">CUJ86_01040</name>
</gene>
<evidence type="ECO:0000256" key="2">
    <source>
        <dbReference type="ARBA" id="ARBA00022598"/>
    </source>
</evidence>
<sequence length="424" mass="46746">MFIGIDDTDSPAGMCTTYLGAVLGERLREGGMEVVEMRLVRLNPNAPYKTRGNATVCIEARGDPERAFGIAAAAIDEFADLSCENTNPGLVVVEERPDPAFYWKAVRHFCSIEEACDLLEESAALYRGWKNGRGLIGATAGVASELPDRTWELLAYRRPECWGTRRAVERSSVFAAEAATYPHTWDSVDRQNGVVVCVPHTPDPVLYGIRGESAAWVQEAGSMIRAEEPERLTVWITNQGTDAHLIDGEIGTLLEGRSYRVRGRVAERASTGEGGHVRALLEDGDKHLACMAFEPTKGFREVVRGLVPGDTVLACGSCRHGALNLEKIRIDTLSEDTIYRPPLCPTCGSRMTSAGREKGYKCRKCGARAQEPETSLRPRSVQKGWFEVPPVARRHLSRPQVREGLDQRDTPLPLDPIETSIKER</sequence>
<evidence type="ECO:0000259" key="8">
    <source>
        <dbReference type="Pfam" id="PF08489"/>
    </source>
</evidence>
<dbReference type="AlphaFoldDB" id="A0A483CYN9"/>
<feature type="compositionally biased region" description="Basic and acidic residues" evidence="7">
    <location>
        <begin position="400"/>
        <end position="409"/>
    </location>
</feature>
<evidence type="ECO:0000256" key="7">
    <source>
        <dbReference type="SAM" id="MobiDB-lite"/>
    </source>
</evidence>
<dbReference type="InterPro" id="IPR055394">
    <property type="entry name" value="Zn_ribbon_TiaS"/>
</dbReference>